<dbReference type="GO" id="GO:0005737">
    <property type="term" value="C:cytoplasm"/>
    <property type="evidence" value="ECO:0000318"/>
    <property type="project" value="GO_Central"/>
</dbReference>
<dbReference type="RefSeq" id="XP_001428383.1">
    <property type="nucleotide sequence ID" value="XM_001428346.1"/>
</dbReference>
<evidence type="ECO:0000256" key="3">
    <source>
        <dbReference type="ARBA" id="ARBA00023211"/>
    </source>
</evidence>
<dbReference type="InterPro" id="IPR006035">
    <property type="entry name" value="Ureohydrolase"/>
</dbReference>
<dbReference type="EMBL" id="CT868010">
    <property type="protein sequence ID" value="CAK60985.1"/>
    <property type="molecule type" value="Genomic_DNA"/>
</dbReference>
<dbReference type="PANTHER" id="PTHR43782">
    <property type="entry name" value="ARGINASE"/>
    <property type="match status" value="1"/>
</dbReference>
<gene>
    <name evidence="5" type="ORF">GSPATT00031214001</name>
</gene>
<dbReference type="PANTHER" id="PTHR43782:SF3">
    <property type="entry name" value="ARGINASE"/>
    <property type="match status" value="1"/>
</dbReference>
<dbReference type="HOGENOM" id="CLU_1996980_0_0_1"/>
<evidence type="ECO:0000313" key="5">
    <source>
        <dbReference type="EMBL" id="CAK60985.1"/>
    </source>
</evidence>
<reference evidence="5 6" key="1">
    <citation type="journal article" date="2006" name="Nature">
        <title>Global trends of whole-genome duplications revealed by the ciliate Paramecium tetraurelia.</title>
        <authorList>
            <consortium name="Genoscope"/>
            <person name="Aury J.-M."/>
            <person name="Jaillon O."/>
            <person name="Duret L."/>
            <person name="Noel B."/>
            <person name="Jubin C."/>
            <person name="Porcel B.M."/>
            <person name="Segurens B."/>
            <person name="Daubin V."/>
            <person name="Anthouard V."/>
            <person name="Aiach N."/>
            <person name="Arnaiz O."/>
            <person name="Billaut A."/>
            <person name="Beisson J."/>
            <person name="Blanc I."/>
            <person name="Bouhouche K."/>
            <person name="Camara F."/>
            <person name="Duharcourt S."/>
            <person name="Guigo R."/>
            <person name="Gogendeau D."/>
            <person name="Katinka M."/>
            <person name="Keller A.-M."/>
            <person name="Kissmehl R."/>
            <person name="Klotz C."/>
            <person name="Koll F."/>
            <person name="Le Moue A."/>
            <person name="Lepere C."/>
            <person name="Malinsky S."/>
            <person name="Nowacki M."/>
            <person name="Nowak J.K."/>
            <person name="Plattner H."/>
            <person name="Poulain J."/>
            <person name="Ruiz F."/>
            <person name="Serrano V."/>
            <person name="Zagulski M."/>
            <person name="Dessen P."/>
            <person name="Betermier M."/>
            <person name="Weissenbach J."/>
            <person name="Scarpelli C."/>
            <person name="Schachter V."/>
            <person name="Sperling L."/>
            <person name="Meyer E."/>
            <person name="Cohen J."/>
            <person name="Wincker P."/>
        </authorList>
    </citation>
    <scope>NUCLEOTIDE SEQUENCE [LARGE SCALE GENOMIC DNA]</scope>
    <source>
        <strain evidence="5 6">Stock d4-2</strain>
    </source>
</reference>
<dbReference type="Gene3D" id="3.40.800.10">
    <property type="entry name" value="Ureohydrolase domain"/>
    <property type="match status" value="1"/>
</dbReference>
<protein>
    <recommendedName>
        <fullName evidence="7">Arginase</fullName>
    </recommendedName>
</protein>
<dbReference type="AlphaFoldDB" id="A0BR18"/>
<dbReference type="InParanoid" id="A0BR18"/>
<dbReference type="GO" id="GO:0004053">
    <property type="term" value="F:arginase activity"/>
    <property type="evidence" value="ECO:0000318"/>
    <property type="project" value="GO_Central"/>
</dbReference>
<dbReference type="Pfam" id="PF00491">
    <property type="entry name" value="Arginase"/>
    <property type="match status" value="1"/>
</dbReference>
<dbReference type="PROSITE" id="PS51409">
    <property type="entry name" value="ARGINASE_2"/>
    <property type="match status" value="1"/>
</dbReference>
<dbReference type="SUPFAM" id="SSF52768">
    <property type="entry name" value="Arginase/deacetylase"/>
    <property type="match status" value="1"/>
</dbReference>
<dbReference type="GeneID" id="5014167"/>
<dbReference type="Proteomes" id="UP000000600">
    <property type="component" value="Unassembled WGS sequence"/>
</dbReference>
<organism evidence="5 6">
    <name type="scientific">Paramecium tetraurelia</name>
    <dbReference type="NCBI Taxonomy" id="5888"/>
    <lineage>
        <taxon>Eukaryota</taxon>
        <taxon>Sar</taxon>
        <taxon>Alveolata</taxon>
        <taxon>Ciliophora</taxon>
        <taxon>Intramacronucleata</taxon>
        <taxon>Oligohymenophorea</taxon>
        <taxon>Peniculida</taxon>
        <taxon>Parameciidae</taxon>
        <taxon>Paramecium</taxon>
    </lineage>
</organism>
<keyword evidence="2" id="KW-0378">Hydrolase</keyword>
<comment type="similarity">
    <text evidence="4">Belongs to the arginase family.</text>
</comment>
<evidence type="ECO:0000256" key="2">
    <source>
        <dbReference type="ARBA" id="ARBA00022801"/>
    </source>
</evidence>
<evidence type="ECO:0000256" key="4">
    <source>
        <dbReference type="PROSITE-ProRule" id="PRU00742"/>
    </source>
</evidence>
<sequence>MQGKGFRTNNVKSKLFKNSQQFGNINGEIRKRVYEIASKQRFMLNIGGDHSVACGSLHGLLEHYSYELRVILVDAHANCNYELDLNRNSHGMPLGHLYGAITEQIKGFEWLKQRLDTKNIIYVGI</sequence>
<evidence type="ECO:0000313" key="6">
    <source>
        <dbReference type="Proteomes" id="UP000000600"/>
    </source>
</evidence>
<proteinExistence type="inferred from homology"/>
<dbReference type="InterPro" id="IPR023696">
    <property type="entry name" value="Ureohydrolase_dom_sf"/>
</dbReference>
<evidence type="ECO:0000256" key="1">
    <source>
        <dbReference type="ARBA" id="ARBA00022723"/>
    </source>
</evidence>
<keyword evidence="1" id="KW-0479">Metal-binding</keyword>
<keyword evidence="6" id="KW-1185">Reference proteome</keyword>
<dbReference type="KEGG" id="ptm:GSPATT00031214001"/>
<dbReference type="GO" id="GO:0005829">
    <property type="term" value="C:cytosol"/>
    <property type="evidence" value="ECO:0000318"/>
    <property type="project" value="GO_Central"/>
</dbReference>
<dbReference type="eggNOG" id="KOG2965">
    <property type="taxonomic scope" value="Eukaryota"/>
</dbReference>
<name>A0BR18_PARTE</name>
<dbReference type="OrthoDB" id="288726at2759"/>
<accession>A0BR18</accession>
<keyword evidence="3" id="KW-0464">Manganese</keyword>
<evidence type="ECO:0008006" key="7">
    <source>
        <dbReference type="Google" id="ProtNLM"/>
    </source>
</evidence>
<dbReference type="GO" id="GO:0030145">
    <property type="term" value="F:manganese ion binding"/>
    <property type="evidence" value="ECO:0000318"/>
    <property type="project" value="GO_Central"/>
</dbReference>
<dbReference type="STRING" id="5888.A0BR18"/>